<dbReference type="Pfam" id="PF02793">
    <property type="entry name" value="HRM"/>
    <property type="match status" value="1"/>
</dbReference>
<dbReference type="GO" id="GO:0007189">
    <property type="term" value="P:adenylate cyclase-activating G protein-coupled receptor signaling pathway"/>
    <property type="evidence" value="ECO:0007669"/>
    <property type="project" value="TreeGrafter"/>
</dbReference>
<dbReference type="GO" id="GO:0019838">
    <property type="term" value="F:growth factor binding"/>
    <property type="evidence" value="ECO:0007669"/>
    <property type="project" value="TreeGrafter"/>
</dbReference>
<keyword evidence="7" id="KW-0297">G-protein coupled receptor</keyword>
<evidence type="ECO:0000256" key="15">
    <source>
        <dbReference type="ARBA" id="ARBA00079039"/>
    </source>
</evidence>
<dbReference type="InterPro" id="IPR000832">
    <property type="entry name" value="GPCR_2_secretin-like"/>
</dbReference>
<dbReference type="PANTHER" id="PTHR45620">
    <property type="entry name" value="PDF RECEPTOR-LIKE PROTEIN-RELATED"/>
    <property type="match status" value="1"/>
</dbReference>
<feature type="transmembrane region" description="Helical" evidence="16">
    <location>
        <begin position="312"/>
        <end position="333"/>
    </location>
</feature>
<comment type="similarity">
    <text evidence="2">Belongs to the G-protein coupled receptor 2 family.</text>
</comment>
<dbReference type="STRING" id="8469.M7B1X0"/>
<dbReference type="GO" id="GO:0040008">
    <property type="term" value="P:regulation of growth"/>
    <property type="evidence" value="ECO:0007669"/>
    <property type="project" value="UniProtKB-ARBA"/>
</dbReference>
<keyword evidence="6 16" id="KW-1133">Transmembrane helix</keyword>
<dbReference type="AlphaFoldDB" id="M7B1X0"/>
<evidence type="ECO:0000256" key="10">
    <source>
        <dbReference type="ARBA" id="ARBA00023170"/>
    </source>
</evidence>
<keyword evidence="10 19" id="KW-0675">Receptor</keyword>
<feature type="transmembrane region" description="Helical" evidence="16">
    <location>
        <begin position="139"/>
        <end position="162"/>
    </location>
</feature>
<evidence type="ECO:0000259" key="18">
    <source>
        <dbReference type="PROSITE" id="PS50261"/>
    </source>
</evidence>
<keyword evidence="3" id="KW-1003">Cell membrane</keyword>
<dbReference type="SUPFAM" id="SSF111418">
    <property type="entry name" value="Hormone receptor domain"/>
    <property type="match status" value="1"/>
</dbReference>
<feature type="transmembrane region" description="Helical" evidence="16">
    <location>
        <begin position="174"/>
        <end position="195"/>
    </location>
</feature>
<evidence type="ECO:0000256" key="1">
    <source>
        <dbReference type="ARBA" id="ARBA00004651"/>
    </source>
</evidence>
<gene>
    <name evidence="19" type="ORF">UY3_13473</name>
</gene>
<dbReference type="InterPro" id="IPR050332">
    <property type="entry name" value="GPCR_2"/>
</dbReference>
<dbReference type="PRINTS" id="PR01352">
    <property type="entry name" value="GHRHRECEPTOR"/>
</dbReference>
<dbReference type="FunFam" id="4.10.1240.10:FF:000014">
    <property type="entry name" value="Growth hormone-releasing hormone receptor 2"/>
    <property type="match status" value="1"/>
</dbReference>
<dbReference type="GO" id="GO:0007166">
    <property type="term" value="P:cell surface receptor signaling pathway"/>
    <property type="evidence" value="ECO:0007669"/>
    <property type="project" value="InterPro"/>
</dbReference>
<evidence type="ECO:0000256" key="7">
    <source>
        <dbReference type="ARBA" id="ARBA00023040"/>
    </source>
</evidence>
<dbReference type="SMART" id="SM00008">
    <property type="entry name" value="HormR"/>
    <property type="match status" value="1"/>
</dbReference>
<dbReference type="InterPro" id="IPR001879">
    <property type="entry name" value="GPCR_2_extracellular_dom"/>
</dbReference>
<feature type="transmembrane region" description="Helical" evidence="16">
    <location>
        <begin position="216"/>
        <end position="243"/>
    </location>
</feature>
<evidence type="ECO:0000256" key="16">
    <source>
        <dbReference type="SAM" id="Phobius"/>
    </source>
</evidence>
<keyword evidence="12" id="KW-0807">Transducer</keyword>
<feature type="domain" description="G-protein coupled receptors family 2 profile 1" evidence="17">
    <location>
        <begin position="48"/>
        <end position="124"/>
    </location>
</feature>
<dbReference type="Pfam" id="PF00002">
    <property type="entry name" value="7tm_2"/>
    <property type="match status" value="1"/>
</dbReference>
<evidence type="ECO:0000313" key="19">
    <source>
        <dbReference type="EMBL" id="EMP29430.1"/>
    </source>
</evidence>
<dbReference type="PRINTS" id="PR00249">
    <property type="entry name" value="GPCRSECRETIN"/>
</dbReference>
<evidence type="ECO:0000256" key="8">
    <source>
        <dbReference type="ARBA" id="ARBA00023136"/>
    </source>
</evidence>
<dbReference type="GO" id="GO:0008284">
    <property type="term" value="P:positive regulation of cell population proliferation"/>
    <property type="evidence" value="ECO:0007669"/>
    <property type="project" value="TreeGrafter"/>
</dbReference>
<feature type="domain" description="G-protein coupled receptors family 2 profile 2" evidence="18">
    <location>
        <begin position="280"/>
        <end position="334"/>
    </location>
</feature>
<evidence type="ECO:0000256" key="13">
    <source>
        <dbReference type="ARBA" id="ARBA00055347"/>
    </source>
</evidence>
<dbReference type="GO" id="GO:0017046">
    <property type="term" value="F:peptide hormone binding"/>
    <property type="evidence" value="ECO:0007669"/>
    <property type="project" value="TreeGrafter"/>
</dbReference>
<keyword evidence="4 16" id="KW-0812">Transmembrane</keyword>
<dbReference type="Gene3D" id="1.20.1070.10">
    <property type="entry name" value="Rhodopsin 7-helix transmembrane proteins"/>
    <property type="match status" value="2"/>
</dbReference>
<keyword evidence="11" id="KW-0325">Glycoprotein</keyword>
<dbReference type="InterPro" id="IPR003288">
    <property type="entry name" value="GPCR_2_GHRH_rcpt"/>
</dbReference>
<accession>M7B1X0</accession>
<dbReference type="InterPro" id="IPR036445">
    <property type="entry name" value="GPCR_2_extracell_dom_sf"/>
</dbReference>
<keyword evidence="9" id="KW-1015">Disulfide bond</keyword>
<evidence type="ECO:0000256" key="4">
    <source>
        <dbReference type="ARBA" id="ARBA00022692"/>
    </source>
</evidence>
<feature type="transmembrane region" description="Helical" evidence="16">
    <location>
        <begin position="286"/>
        <end position="306"/>
    </location>
</feature>
<dbReference type="PROSITE" id="PS00649">
    <property type="entry name" value="G_PROTEIN_RECEP_F2_1"/>
    <property type="match status" value="1"/>
</dbReference>
<sequence length="431" mass="49320">MGQNAVKFSFLNRKPGLSTLTAAFSLQVVGHIHPECDFLAELKKNENECLRGAENHGNETAGCRKTWDRLLCWSNAEAGETLTLPCPKVLFHFLKEPGLVRRNCTVNGWSDPFPSYHIACPVNDEIPVQEHSYFSTVKIIYTVGYSISISSLTLAVTVLIAFRKLHCPRNYIHIQLFLTFILKTIAIFIKDAVLFQEEDIDHCSFSTTECKISVAFCHYFMMANFMWLLVEALYLNCLLLSSFPHGRRYFWWLVLFGWGFPTVFTLVWILAKLYFEDTARLSKSTLLLIPLFGTHYIVFNFLPEYTNLGVRLYLELCIGSFQGFIVAVLYCFLNQELRNFSEVNNVAEVDVLRSTYHGVFTTVSRLLPHPRRLCVRLLPRWSTGVDGRALGDRFIAAGRSSGASGNWPEMAWEELWTYANVEEEDEVDHAI</sequence>
<evidence type="ECO:0000256" key="9">
    <source>
        <dbReference type="ARBA" id="ARBA00023157"/>
    </source>
</evidence>
<reference evidence="20" key="1">
    <citation type="journal article" date="2013" name="Nat. Genet.">
        <title>The draft genomes of soft-shell turtle and green sea turtle yield insights into the development and evolution of the turtle-specific body plan.</title>
        <authorList>
            <person name="Wang Z."/>
            <person name="Pascual-Anaya J."/>
            <person name="Zadissa A."/>
            <person name="Li W."/>
            <person name="Niimura Y."/>
            <person name="Huang Z."/>
            <person name="Li C."/>
            <person name="White S."/>
            <person name="Xiong Z."/>
            <person name="Fang D."/>
            <person name="Wang B."/>
            <person name="Ming Y."/>
            <person name="Chen Y."/>
            <person name="Zheng Y."/>
            <person name="Kuraku S."/>
            <person name="Pignatelli M."/>
            <person name="Herrero J."/>
            <person name="Beal K."/>
            <person name="Nozawa M."/>
            <person name="Li Q."/>
            <person name="Wang J."/>
            <person name="Zhang H."/>
            <person name="Yu L."/>
            <person name="Shigenobu S."/>
            <person name="Wang J."/>
            <person name="Liu J."/>
            <person name="Flicek P."/>
            <person name="Searle S."/>
            <person name="Wang J."/>
            <person name="Kuratani S."/>
            <person name="Yin Y."/>
            <person name="Aken B."/>
            <person name="Zhang G."/>
            <person name="Irie N."/>
        </authorList>
    </citation>
    <scope>NUCLEOTIDE SEQUENCE [LARGE SCALE GENOMIC DNA]</scope>
</reference>
<comment type="subcellular location">
    <subcellularLocation>
        <location evidence="1">Cell membrane</location>
        <topology evidence="1">Multi-pass membrane protein</topology>
    </subcellularLocation>
</comment>
<dbReference type="InterPro" id="IPR017983">
    <property type="entry name" value="GPCR_2_secretin-like_CS"/>
</dbReference>
<evidence type="ECO:0000313" key="20">
    <source>
        <dbReference type="Proteomes" id="UP000031443"/>
    </source>
</evidence>
<dbReference type="PROSITE" id="PS50261">
    <property type="entry name" value="G_PROTEIN_RECEP_F2_4"/>
    <property type="match status" value="2"/>
</dbReference>
<keyword evidence="5" id="KW-0732">Signal</keyword>
<feature type="transmembrane region" description="Helical" evidence="16">
    <location>
        <begin position="249"/>
        <end position="274"/>
    </location>
</feature>
<keyword evidence="8 16" id="KW-0472">Membrane</keyword>
<evidence type="ECO:0000256" key="3">
    <source>
        <dbReference type="ARBA" id="ARBA00022475"/>
    </source>
</evidence>
<evidence type="ECO:0000256" key="11">
    <source>
        <dbReference type="ARBA" id="ARBA00023180"/>
    </source>
</evidence>
<feature type="domain" description="G-protein coupled receptors family 2 profile 2" evidence="18">
    <location>
        <begin position="137"/>
        <end position="272"/>
    </location>
</feature>
<dbReference type="GO" id="GO:0008528">
    <property type="term" value="F:G protein-coupled peptide receptor activity"/>
    <property type="evidence" value="ECO:0007669"/>
    <property type="project" value="TreeGrafter"/>
</dbReference>
<comment type="function">
    <text evidence="13">Receptor for GRF, coupled to G proteins which activate adenylyl cyclase. Stimulates somatotroph cell growth, growth hormone gene transcription and growth hormone secretion.</text>
</comment>
<dbReference type="Gene3D" id="4.10.1240.10">
    <property type="entry name" value="GPCR, family 2, extracellular hormone receptor domain"/>
    <property type="match status" value="1"/>
</dbReference>
<dbReference type="GO" id="GO:0051240">
    <property type="term" value="P:positive regulation of multicellular organismal process"/>
    <property type="evidence" value="ECO:0007669"/>
    <property type="project" value="UniProtKB-ARBA"/>
</dbReference>
<evidence type="ECO:0000256" key="2">
    <source>
        <dbReference type="ARBA" id="ARBA00005314"/>
    </source>
</evidence>
<evidence type="ECO:0000256" key="5">
    <source>
        <dbReference type="ARBA" id="ARBA00022729"/>
    </source>
</evidence>
<name>M7B1X0_CHEMY</name>
<organism evidence="19 20">
    <name type="scientific">Chelonia mydas</name>
    <name type="common">Green sea-turtle</name>
    <name type="synonym">Chelonia agassizi</name>
    <dbReference type="NCBI Taxonomy" id="8469"/>
    <lineage>
        <taxon>Eukaryota</taxon>
        <taxon>Metazoa</taxon>
        <taxon>Chordata</taxon>
        <taxon>Craniata</taxon>
        <taxon>Vertebrata</taxon>
        <taxon>Euteleostomi</taxon>
        <taxon>Archelosauria</taxon>
        <taxon>Testudinata</taxon>
        <taxon>Testudines</taxon>
        <taxon>Cryptodira</taxon>
        <taxon>Durocryptodira</taxon>
        <taxon>Americhelydia</taxon>
        <taxon>Chelonioidea</taxon>
        <taxon>Cheloniidae</taxon>
        <taxon>Chelonia</taxon>
    </lineage>
</organism>
<protein>
    <recommendedName>
        <fullName evidence="14">Growth hormone-releasing hormone receptor</fullName>
    </recommendedName>
    <alternativeName>
        <fullName evidence="15">Growth hormone-releasing factor receptor</fullName>
    </alternativeName>
</protein>
<dbReference type="GO" id="GO:0005886">
    <property type="term" value="C:plasma membrane"/>
    <property type="evidence" value="ECO:0007669"/>
    <property type="project" value="UniProtKB-SubCell"/>
</dbReference>
<evidence type="ECO:0000256" key="12">
    <source>
        <dbReference type="ARBA" id="ARBA00023224"/>
    </source>
</evidence>
<evidence type="ECO:0000259" key="17">
    <source>
        <dbReference type="PROSITE" id="PS50227"/>
    </source>
</evidence>
<dbReference type="PANTHER" id="PTHR45620:SF14">
    <property type="entry name" value="GROWTH HORMONE-RELEASING HORMONE RECEPTOR"/>
    <property type="match status" value="1"/>
</dbReference>
<dbReference type="Proteomes" id="UP000031443">
    <property type="component" value="Unassembled WGS sequence"/>
</dbReference>
<evidence type="ECO:0000256" key="6">
    <source>
        <dbReference type="ARBA" id="ARBA00022989"/>
    </source>
</evidence>
<dbReference type="GO" id="GO:0016520">
    <property type="term" value="F:growth hormone-releasing hormone receptor activity"/>
    <property type="evidence" value="ECO:0007669"/>
    <property type="project" value="UniProtKB-ARBA"/>
</dbReference>
<proteinExistence type="inferred from homology"/>
<dbReference type="EMBL" id="KB556236">
    <property type="protein sequence ID" value="EMP29430.1"/>
    <property type="molecule type" value="Genomic_DNA"/>
</dbReference>
<evidence type="ECO:0000256" key="14">
    <source>
        <dbReference type="ARBA" id="ARBA00071070"/>
    </source>
</evidence>
<dbReference type="InterPro" id="IPR017981">
    <property type="entry name" value="GPCR_2-like_7TM"/>
</dbReference>
<dbReference type="SUPFAM" id="SSF81321">
    <property type="entry name" value="Family A G protein-coupled receptor-like"/>
    <property type="match status" value="1"/>
</dbReference>
<keyword evidence="20" id="KW-1185">Reference proteome</keyword>
<dbReference type="PROSITE" id="PS50227">
    <property type="entry name" value="G_PROTEIN_RECEP_F2_3"/>
    <property type="match status" value="1"/>
</dbReference>